<dbReference type="AlphaFoldDB" id="A0A512DK95"/>
<comment type="caution">
    <text evidence="1">The sequence shown here is derived from an EMBL/GenBank/DDBJ whole genome shotgun (WGS) entry which is preliminary data.</text>
</comment>
<dbReference type="InterPro" id="IPR054213">
    <property type="entry name" value="DUF6920"/>
</dbReference>
<protein>
    <submittedName>
        <fullName evidence="1">Uncharacterized protein</fullName>
    </submittedName>
</protein>
<gene>
    <name evidence="1" type="ORF">SAE02_10520</name>
</gene>
<dbReference type="Pfam" id="PF21900">
    <property type="entry name" value="DUF6920"/>
    <property type="match status" value="1"/>
</dbReference>
<dbReference type="RefSeq" id="WP_052830817.1">
    <property type="nucleotide sequence ID" value="NZ_BJYZ01000003.1"/>
</dbReference>
<evidence type="ECO:0000313" key="1">
    <source>
        <dbReference type="EMBL" id="GEO36904.1"/>
    </source>
</evidence>
<reference evidence="1 2" key="1">
    <citation type="submission" date="2019-07" db="EMBL/GenBank/DDBJ databases">
        <title>Whole genome shotgun sequence of Skermanella aerolata NBRC 106429.</title>
        <authorList>
            <person name="Hosoyama A."/>
            <person name="Uohara A."/>
            <person name="Ohji S."/>
            <person name="Ichikawa N."/>
        </authorList>
    </citation>
    <scope>NUCLEOTIDE SEQUENCE [LARGE SCALE GENOMIC DNA]</scope>
    <source>
        <strain evidence="1 2">NBRC 106429</strain>
    </source>
</reference>
<name>A0A512DK95_9PROT</name>
<keyword evidence="2" id="KW-1185">Reference proteome</keyword>
<sequence>MARGRSPKPRSCAIWRRRYWLPTALLPRPGLSWSAIDADAARATLTDRGLSAAVDFRFGEAGEIVSCSADRYRAAGAGVVLTPWRGTYRNYRRIAGMMVPTAAEVAWVLSGRLMPVWRGRPLDIEYGFIDCKGPG</sequence>
<dbReference type="OrthoDB" id="3671061at2"/>
<dbReference type="EMBL" id="BJYZ01000003">
    <property type="protein sequence ID" value="GEO36904.1"/>
    <property type="molecule type" value="Genomic_DNA"/>
</dbReference>
<dbReference type="Proteomes" id="UP000321523">
    <property type="component" value="Unassembled WGS sequence"/>
</dbReference>
<organism evidence="1 2">
    <name type="scientific">Skermanella aerolata</name>
    <dbReference type="NCBI Taxonomy" id="393310"/>
    <lineage>
        <taxon>Bacteria</taxon>
        <taxon>Pseudomonadati</taxon>
        <taxon>Pseudomonadota</taxon>
        <taxon>Alphaproteobacteria</taxon>
        <taxon>Rhodospirillales</taxon>
        <taxon>Azospirillaceae</taxon>
        <taxon>Skermanella</taxon>
    </lineage>
</organism>
<accession>A0A512DK95</accession>
<evidence type="ECO:0000313" key="2">
    <source>
        <dbReference type="Proteomes" id="UP000321523"/>
    </source>
</evidence>
<proteinExistence type="predicted"/>